<dbReference type="KEGG" id="vih:AB0763_02025"/>
<dbReference type="PANTHER" id="PTHR30250">
    <property type="entry name" value="PST FAMILY PREDICTED COLANIC ACID TRANSPORTER"/>
    <property type="match status" value="1"/>
</dbReference>
<dbReference type="EMBL" id="CP162601">
    <property type="protein sequence ID" value="XDK25444.1"/>
    <property type="molecule type" value="Genomic_DNA"/>
</dbReference>
<dbReference type="RefSeq" id="WP_306102398.1">
    <property type="nucleotide sequence ID" value="NZ_CP162601.1"/>
</dbReference>
<feature type="transmembrane region" description="Helical" evidence="6">
    <location>
        <begin position="392"/>
        <end position="413"/>
    </location>
</feature>
<dbReference type="Pfam" id="PF01943">
    <property type="entry name" value="Polysacc_synt"/>
    <property type="match status" value="1"/>
</dbReference>
<evidence type="ECO:0000256" key="3">
    <source>
        <dbReference type="ARBA" id="ARBA00022692"/>
    </source>
</evidence>
<feature type="transmembrane region" description="Helical" evidence="6">
    <location>
        <begin position="43"/>
        <end position="62"/>
    </location>
</feature>
<feature type="transmembrane region" description="Helical" evidence="6">
    <location>
        <begin position="91"/>
        <end position="109"/>
    </location>
</feature>
<organism evidence="7">
    <name type="scientific">Vibrio sp. HB236076</name>
    <dbReference type="NCBI Taxonomy" id="3232307"/>
    <lineage>
        <taxon>Bacteria</taxon>
        <taxon>Pseudomonadati</taxon>
        <taxon>Pseudomonadota</taxon>
        <taxon>Gammaproteobacteria</taxon>
        <taxon>Vibrionales</taxon>
        <taxon>Vibrionaceae</taxon>
        <taxon>Vibrio</taxon>
    </lineage>
</organism>
<evidence type="ECO:0000256" key="4">
    <source>
        <dbReference type="ARBA" id="ARBA00022989"/>
    </source>
</evidence>
<feature type="transmembrane region" description="Helical" evidence="6">
    <location>
        <begin position="209"/>
        <end position="233"/>
    </location>
</feature>
<feature type="transmembrane region" description="Helical" evidence="6">
    <location>
        <begin position="147"/>
        <end position="172"/>
    </location>
</feature>
<keyword evidence="2" id="KW-1003">Cell membrane</keyword>
<feature type="transmembrane region" description="Helical" evidence="6">
    <location>
        <begin position="115"/>
        <end position="135"/>
    </location>
</feature>
<accession>A0AB39HBR5</accession>
<dbReference type="GO" id="GO:0005886">
    <property type="term" value="C:plasma membrane"/>
    <property type="evidence" value="ECO:0007669"/>
    <property type="project" value="UniProtKB-SubCell"/>
</dbReference>
<dbReference type="PANTHER" id="PTHR30250:SF11">
    <property type="entry name" value="O-ANTIGEN TRANSPORTER-RELATED"/>
    <property type="match status" value="1"/>
</dbReference>
<dbReference type="AlphaFoldDB" id="A0AB39HBR5"/>
<evidence type="ECO:0000256" key="5">
    <source>
        <dbReference type="ARBA" id="ARBA00023136"/>
    </source>
</evidence>
<feature type="transmembrane region" description="Helical" evidence="6">
    <location>
        <begin position="178"/>
        <end position="197"/>
    </location>
</feature>
<feature type="transmembrane region" description="Helical" evidence="6">
    <location>
        <begin position="20"/>
        <end position="37"/>
    </location>
</feature>
<comment type="subcellular location">
    <subcellularLocation>
        <location evidence="1">Cell membrane</location>
        <topology evidence="1">Multi-pass membrane protein</topology>
    </subcellularLocation>
</comment>
<evidence type="ECO:0000256" key="2">
    <source>
        <dbReference type="ARBA" id="ARBA00022475"/>
    </source>
</evidence>
<name>A0AB39HBR5_9VIBR</name>
<sequence>MLNQHPFLRTVFSTGALQGFSRLLALLMGVAMARLLGPENFGAYGFVVSAMAIALILPSAGIHELTVREVARCIAMEDNDRLVQYLRWSSLYTLVFGAVAIVLFAWYLSITPFEVLSVSSIFLACVLLFLRALLIRQGGLLTGLKRPAMAVFSTLTMIPLCAIVMIAGFTWADIQWHLSWMLAIQVASVTIGFGLAYRVTRQFFKPRAFVSSSVFFSRWWTILLPLALVKVVLTLNAELASVILGTMEGTVSVGYFKVAFQAAALLALGQVTMDRIIAPKISSAFARADMARVNGLFIRAALLNLLVAIPTGIGLVLVGQWLVVNLFGMEYLAAYPLIIVLVLGQLGSVFMGPCDSVLCMTGNERFYLFSLLIGLVVLVLSLYFLIPVYHEMGAAIAVALTGVSISIVSWYCVRSKIGLEFWLWRVLRGRF</sequence>
<feature type="transmembrane region" description="Helical" evidence="6">
    <location>
        <begin position="296"/>
        <end position="322"/>
    </location>
</feature>
<feature type="transmembrane region" description="Helical" evidence="6">
    <location>
        <begin position="253"/>
        <end position="273"/>
    </location>
</feature>
<evidence type="ECO:0000256" key="6">
    <source>
        <dbReference type="SAM" id="Phobius"/>
    </source>
</evidence>
<feature type="transmembrane region" description="Helical" evidence="6">
    <location>
        <begin position="366"/>
        <end position="386"/>
    </location>
</feature>
<keyword evidence="5 6" id="KW-0472">Membrane</keyword>
<gene>
    <name evidence="7" type="ORF">AB0763_02025</name>
</gene>
<dbReference type="InterPro" id="IPR050833">
    <property type="entry name" value="Poly_Biosynth_Transport"/>
</dbReference>
<protein>
    <submittedName>
        <fullName evidence="7">Oligosaccharide flippase family protein</fullName>
    </submittedName>
</protein>
<evidence type="ECO:0000313" key="7">
    <source>
        <dbReference type="EMBL" id="XDK25444.1"/>
    </source>
</evidence>
<keyword evidence="4 6" id="KW-1133">Transmembrane helix</keyword>
<keyword evidence="3 6" id="KW-0812">Transmembrane</keyword>
<proteinExistence type="predicted"/>
<reference evidence="7" key="1">
    <citation type="submission" date="2024-07" db="EMBL/GenBank/DDBJ databases">
        <title>Genome Analysis of a Potential Novel Vibrio Species Secreting pH- and Thermo-stable Alginate Lyase and its Application in Producing Alginate Oligosaccharides.</title>
        <authorList>
            <person name="Huang H."/>
            <person name="Bao K."/>
        </authorList>
    </citation>
    <scope>NUCLEOTIDE SEQUENCE</scope>
    <source>
        <strain evidence="7">HB236076</strain>
    </source>
</reference>
<dbReference type="InterPro" id="IPR002797">
    <property type="entry name" value="Polysacc_synth"/>
</dbReference>
<feature type="transmembrane region" description="Helical" evidence="6">
    <location>
        <begin position="334"/>
        <end position="354"/>
    </location>
</feature>
<evidence type="ECO:0000256" key="1">
    <source>
        <dbReference type="ARBA" id="ARBA00004651"/>
    </source>
</evidence>